<reference evidence="9" key="1">
    <citation type="submission" date="2023-08" db="EMBL/GenBank/DDBJ databases">
        <title>Black Yeasts Isolated from many extreme environments.</title>
        <authorList>
            <person name="Coleine C."/>
            <person name="Stajich J.E."/>
            <person name="Selbmann L."/>
        </authorList>
    </citation>
    <scope>NUCLEOTIDE SEQUENCE</scope>
    <source>
        <strain evidence="9">CCFEE 5401</strain>
    </source>
</reference>
<comment type="subcellular location">
    <subcellularLocation>
        <location evidence="1">Membrane</location>
        <topology evidence="1">Multi-pass membrane protein</topology>
    </subcellularLocation>
</comment>
<dbReference type="PROSITE" id="PS50850">
    <property type="entry name" value="MFS"/>
    <property type="match status" value="1"/>
</dbReference>
<feature type="transmembrane region" description="Helical" evidence="7">
    <location>
        <begin position="477"/>
        <end position="500"/>
    </location>
</feature>
<comment type="similarity">
    <text evidence="2">Belongs to the major facilitator superfamily.</text>
</comment>
<dbReference type="GO" id="GO:0000297">
    <property type="term" value="F:spermine transmembrane transporter activity"/>
    <property type="evidence" value="ECO:0007669"/>
    <property type="project" value="TreeGrafter"/>
</dbReference>
<feature type="transmembrane region" description="Helical" evidence="7">
    <location>
        <begin position="383"/>
        <end position="403"/>
    </location>
</feature>
<dbReference type="SUPFAM" id="SSF103473">
    <property type="entry name" value="MFS general substrate transporter"/>
    <property type="match status" value="1"/>
</dbReference>
<dbReference type="Proteomes" id="UP001310890">
    <property type="component" value="Unassembled WGS sequence"/>
</dbReference>
<dbReference type="FunFam" id="1.20.1250.20:FF:000082">
    <property type="entry name" value="MFS multidrug transporter, putative"/>
    <property type="match status" value="1"/>
</dbReference>
<dbReference type="Gene3D" id="1.20.1250.20">
    <property type="entry name" value="MFS general substrate transporter like domains"/>
    <property type="match status" value="1"/>
</dbReference>
<feature type="transmembrane region" description="Helical" evidence="7">
    <location>
        <begin position="336"/>
        <end position="362"/>
    </location>
</feature>
<proteinExistence type="inferred from homology"/>
<evidence type="ECO:0000256" key="4">
    <source>
        <dbReference type="ARBA" id="ARBA00022989"/>
    </source>
</evidence>
<feature type="compositionally biased region" description="Basic and acidic residues" evidence="6">
    <location>
        <begin position="7"/>
        <end position="21"/>
    </location>
</feature>
<evidence type="ECO:0000256" key="5">
    <source>
        <dbReference type="ARBA" id="ARBA00023136"/>
    </source>
</evidence>
<dbReference type="InterPro" id="IPR011701">
    <property type="entry name" value="MFS"/>
</dbReference>
<dbReference type="InterPro" id="IPR020846">
    <property type="entry name" value="MFS_dom"/>
</dbReference>
<dbReference type="InterPro" id="IPR036259">
    <property type="entry name" value="MFS_trans_sf"/>
</dbReference>
<dbReference type="EMBL" id="JAVRRL010000022">
    <property type="protein sequence ID" value="KAK5113682.1"/>
    <property type="molecule type" value="Genomic_DNA"/>
</dbReference>
<evidence type="ECO:0000256" key="2">
    <source>
        <dbReference type="ARBA" id="ARBA00008335"/>
    </source>
</evidence>
<dbReference type="GO" id="GO:0005886">
    <property type="term" value="C:plasma membrane"/>
    <property type="evidence" value="ECO:0007669"/>
    <property type="project" value="TreeGrafter"/>
</dbReference>
<evidence type="ECO:0000256" key="3">
    <source>
        <dbReference type="ARBA" id="ARBA00022692"/>
    </source>
</evidence>
<evidence type="ECO:0000256" key="6">
    <source>
        <dbReference type="SAM" id="MobiDB-lite"/>
    </source>
</evidence>
<sequence length="514" mass="55936">MSTHSDPPTRPDSEHSEKDLEKDEDEGSRNASTVPAFTSPANEAHESPPNQCSDWNGPHDPENPLLWPRWKKIYHTFIPAIIAFVCTLASSIYTPGRDSLAAEFHVSAEVSILPYCFYLLGLACGPMIAAPMSETFGRRAVYLTAIPVFALFTLGGGFSNNIAAFTICRFFAGVFGSPGLSIGSATLADIWTPAERAVPMALYITTPFLGPAIGPLVGGYVAAAKGWRWTQWTLLFFTVAGLLPTVGMKETYKAAILKKRAKSLGLPTRTTDRTALQSCAFFLRSTVTRPIRMAATEPVVGAFTAYIALNFAMLYGFFTAFPWVFAEAYGFGIKSIGLTFLGLGVACLVGCGLVILFSKLIFKRQVARSHKEGRGGKVPPESRLYLAMIGGLCLPISLFWFAWTARPGIHWISPVIAEGFFGCGNLLVFMSATMYLMDFYGPLYGASAMGANNISRYLMGFAFPLFVVQMYEGLGTAWATSLLGFISLALATIPFLLYTYGARLRAASQYQRST</sequence>
<evidence type="ECO:0000259" key="8">
    <source>
        <dbReference type="PROSITE" id="PS50850"/>
    </source>
</evidence>
<keyword evidence="3 7" id="KW-0812">Transmembrane</keyword>
<accession>A0AAN7TL03</accession>
<dbReference type="PANTHER" id="PTHR23502:SF38">
    <property type="entry name" value="POLYAMINE TRANSPORTER 4"/>
    <property type="match status" value="1"/>
</dbReference>
<feature type="transmembrane region" description="Helical" evidence="7">
    <location>
        <begin position="409"/>
        <end position="433"/>
    </location>
</feature>
<evidence type="ECO:0000256" key="7">
    <source>
        <dbReference type="SAM" id="Phobius"/>
    </source>
</evidence>
<gene>
    <name evidence="9" type="ORF">LTR62_003309</name>
</gene>
<keyword evidence="5 7" id="KW-0472">Membrane</keyword>
<feature type="transmembrane region" description="Helical" evidence="7">
    <location>
        <begin position="112"/>
        <end position="133"/>
    </location>
</feature>
<evidence type="ECO:0000256" key="1">
    <source>
        <dbReference type="ARBA" id="ARBA00004141"/>
    </source>
</evidence>
<feature type="transmembrane region" description="Helical" evidence="7">
    <location>
        <begin position="299"/>
        <end position="324"/>
    </location>
</feature>
<evidence type="ECO:0000313" key="9">
    <source>
        <dbReference type="EMBL" id="KAK5113682.1"/>
    </source>
</evidence>
<organism evidence="9 10">
    <name type="scientific">Meristemomyces frigidus</name>
    <dbReference type="NCBI Taxonomy" id="1508187"/>
    <lineage>
        <taxon>Eukaryota</taxon>
        <taxon>Fungi</taxon>
        <taxon>Dikarya</taxon>
        <taxon>Ascomycota</taxon>
        <taxon>Pezizomycotina</taxon>
        <taxon>Dothideomycetes</taxon>
        <taxon>Dothideomycetidae</taxon>
        <taxon>Mycosphaerellales</taxon>
        <taxon>Teratosphaeriaceae</taxon>
        <taxon>Meristemomyces</taxon>
    </lineage>
</organism>
<feature type="transmembrane region" description="Helical" evidence="7">
    <location>
        <begin position="73"/>
        <end position="92"/>
    </location>
</feature>
<dbReference type="Pfam" id="PF07690">
    <property type="entry name" value="MFS_1"/>
    <property type="match status" value="1"/>
</dbReference>
<name>A0AAN7TL03_9PEZI</name>
<dbReference type="CDD" id="cd17323">
    <property type="entry name" value="MFS_Tpo1_MDR_like"/>
    <property type="match status" value="1"/>
</dbReference>
<protein>
    <recommendedName>
        <fullName evidence="8">Major facilitator superfamily (MFS) profile domain-containing protein</fullName>
    </recommendedName>
</protein>
<dbReference type="GO" id="GO:0015606">
    <property type="term" value="F:spermidine transmembrane transporter activity"/>
    <property type="evidence" value="ECO:0007669"/>
    <property type="project" value="TreeGrafter"/>
</dbReference>
<feature type="compositionally biased region" description="Polar residues" evidence="6">
    <location>
        <begin position="29"/>
        <end position="41"/>
    </location>
</feature>
<evidence type="ECO:0000313" key="10">
    <source>
        <dbReference type="Proteomes" id="UP001310890"/>
    </source>
</evidence>
<dbReference type="PANTHER" id="PTHR23502">
    <property type="entry name" value="MAJOR FACILITATOR SUPERFAMILY"/>
    <property type="match status" value="1"/>
</dbReference>
<feature type="transmembrane region" description="Helical" evidence="7">
    <location>
        <begin position="140"/>
        <end position="158"/>
    </location>
</feature>
<keyword evidence="4 7" id="KW-1133">Transmembrane helix</keyword>
<comment type="caution">
    <text evidence="9">The sequence shown here is derived from an EMBL/GenBank/DDBJ whole genome shotgun (WGS) entry which is preliminary data.</text>
</comment>
<feature type="domain" description="Major facilitator superfamily (MFS) profile" evidence="8">
    <location>
        <begin position="75"/>
        <end position="504"/>
    </location>
</feature>
<feature type="transmembrane region" description="Helical" evidence="7">
    <location>
        <begin position="164"/>
        <end position="188"/>
    </location>
</feature>
<feature type="transmembrane region" description="Helical" evidence="7">
    <location>
        <begin position="200"/>
        <end position="223"/>
    </location>
</feature>
<dbReference type="AlphaFoldDB" id="A0AAN7TL03"/>
<feature type="region of interest" description="Disordered" evidence="6">
    <location>
        <begin position="1"/>
        <end position="57"/>
    </location>
</feature>